<dbReference type="Pfam" id="PF02012">
    <property type="entry name" value="BNR"/>
    <property type="match status" value="1"/>
</dbReference>
<evidence type="ECO:0000313" key="6">
    <source>
        <dbReference type="EMBL" id="MFC5446911.1"/>
    </source>
</evidence>
<feature type="signal peptide" evidence="4">
    <location>
        <begin position="1"/>
        <end position="22"/>
    </location>
</feature>
<keyword evidence="4" id="KW-0732">Signal</keyword>
<dbReference type="PANTHER" id="PTHR47199">
    <property type="entry name" value="PHOTOSYSTEM II STABILITY/ASSEMBLY FACTOR HCF136, CHLOROPLASTIC"/>
    <property type="match status" value="1"/>
</dbReference>
<sequence>MMKKSMLTIALSLFVLSGCQQSSGTASGTATPTDSPQTTPAASVQPTPSPEASAAPTASASPSQGTSGEPAAGASMKTVTAVRLADAKSGWLGGKGWIARTDDGGVTWKPQMTVTGDVQQLFALNGQEAWAEVGDERKLLSTTDGGKHWTDAGKVPNGAFFHFVAKQEAYSGNAKTVDGGKTWTTLPVPEGITGDAYFHDKANGWAVRQVKDKIEVQRTQDGGKSWQTVMSRTTVAPLTGTVIRSAGTNDAWVELIGDSGMTQTSYSLFHTTDGGKTWQAVLNNSTAGGGPAPGYAENDTKGAKNTGAKPGPLDVVSPQIAFMGGQCPSCDKSNSVGSTKDGGKTWVNGKESFTGYGTMLLAMADGNQGWLITNDNSQPSVMYTTSDGGANWKKVHTFSAPK</sequence>
<evidence type="ECO:0000259" key="5">
    <source>
        <dbReference type="Pfam" id="PF14870"/>
    </source>
</evidence>
<dbReference type="InterPro" id="IPR002860">
    <property type="entry name" value="BNR_rpt"/>
</dbReference>
<dbReference type="PANTHER" id="PTHR47199:SF2">
    <property type="entry name" value="PHOTOSYSTEM II STABILITY_ASSEMBLY FACTOR HCF136, CHLOROPLASTIC"/>
    <property type="match status" value="1"/>
</dbReference>
<name>A0ABW0K2Y3_9BACL</name>
<dbReference type="InterPro" id="IPR028203">
    <property type="entry name" value="PSII_CF48-like_dom"/>
</dbReference>
<dbReference type="Proteomes" id="UP001596044">
    <property type="component" value="Unassembled WGS sequence"/>
</dbReference>
<dbReference type="InterPro" id="IPR015943">
    <property type="entry name" value="WD40/YVTN_repeat-like_dom_sf"/>
</dbReference>
<feature type="region of interest" description="Disordered" evidence="3">
    <location>
        <begin position="22"/>
        <end position="74"/>
    </location>
</feature>
<organism evidence="6 7">
    <name type="scientific">Paenibacillus aestuarii</name>
    <dbReference type="NCBI Taxonomy" id="516965"/>
    <lineage>
        <taxon>Bacteria</taxon>
        <taxon>Bacillati</taxon>
        <taxon>Bacillota</taxon>
        <taxon>Bacilli</taxon>
        <taxon>Bacillales</taxon>
        <taxon>Paenibacillaceae</taxon>
        <taxon>Paenibacillus</taxon>
    </lineage>
</organism>
<keyword evidence="2" id="KW-0604">Photosystem II</keyword>
<feature type="compositionally biased region" description="Low complexity" evidence="3">
    <location>
        <begin position="50"/>
        <end position="63"/>
    </location>
</feature>
<dbReference type="EMBL" id="JBHSMJ010000004">
    <property type="protein sequence ID" value="MFC5446911.1"/>
    <property type="molecule type" value="Genomic_DNA"/>
</dbReference>
<evidence type="ECO:0000256" key="1">
    <source>
        <dbReference type="ARBA" id="ARBA00022531"/>
    </source>
</evidence>
<feature type="chain" id="PRO_5045574432" evidence="4">
    <location>
        <begin position="23"/>
        <end position="402"/>
    </location>
</feature>
<accession>A0ABW0K2Y3</accession>
<dbReference type="SUPFAM" id="SSF110296">
    <property type="entry name" value="Oligoxyloglucan reducing end-specific cellobiohydrolase"/>
    <property type="match status" value="2"/>
</dbReference>
<evidence type="ECO:0000256" key="3">
    <source>
        <dbReference type="SAM" id="MobiDB-lite"/>
    </source>
</evidence>
<dbReference type="RefSeq" id="WP_270880400.1">
    <property type="nucleotide sequence ID" value="NZ_JAQFVF010000033.1"/>
</dbReference>
<dbReference type="Pfam" id="PF14870">
    <property type="entry name" value="PSII_BNR"/>
    <property type="match status" value="1"/>
</dbReference>
<keyword evidence="1" id="KW-0602">Photosynthesis</keyword>
<evidence type="ECO:0000313" key="7">
    <source>
        <dbReference type="Proteomes" id="UP001596044"/>
    </source>
</evidence>
<reference evidence="7" key="1">
    <citation type="journal article" date="2019" name="Int. J. Syst. Evol. Microbiol.">
        <title>The Global Catalogue of Microorganisms (GCM) 10K type strain sequencing project: providing services to taxonomists for standard genome sequencing and annotation.</title>
        <authorList>
            <consortium name="The Broad Institute Genomics Platform"/>
            <consortium name="The Broad Institute Genome Sequencing Center for Infectious Disease"/>
            <person name="Wu L."/>
            <person name="Ma J."/>
        </authorList>
    </citation>
    <scope>NUCLEOTIDE SEQUENCE [LARGE SCALE GENOMIC DNA]</scope>
    <source>
        <strain evidence="7">KACC 11904</strain>
    </source>
</reference>
<gene>
    <name evidence="6" type="ORF">ACFPOG_01430</name>
</gene>
<feature type="domain" description="Photosynthesis system II assembly factor Ycf48/Hcf136-like" evidence="5">
    <location>
        <begin position="78"/>
        <end position="150"/>
    </location>
</feature>
<proteinExistence type="predicted"/>
<protein>
    <submittedName>
        <fullName evidence="6">YCF48-related protein</fullName>
    </submittedName>
</protein>
<comment type="caution">
    <text evidence="6">The sequence shown here is derived from an EMBL/GenBank/DDBJ whole genome shotgun (WGS) entry which is preliminary data.</text>
</comment>
<evidence type="ECO:0000256" key="2">
    <source>
        <dbReference type="ARBA" id="ARBA00023276"/>
    </source>
</evidence>
<dbReference type="Gene3D" id="2.130.10.10">
    <property type="entry name" value="YVTN repeat-like/Quinoprotein amine dehydrogenase"/>
    <property type="match status" value="2"/>
</dbReference>
<feature type="compositionally biased region" description="Low complexity" evidence="3">
    <location>
        <begin position="22"/>
        <end position="36"/>
    </location>
</feature>
<evidence type="ECO:0000256" key="4">
    <source>
        <dbReference type="SAM" id="SignalP"/>
    </source>
</evidence>
<dbReference type="PROSITE" id="PS51257">
    <property type="entry name" value="PROKAR_LIPOPROTEIN"/>
    <property type="match status" value="1"/>
</dbReference>
<keyword evidence="7" id="KW-1185">Reference proteome</keyword>